<sequence>MDRKEILEPNQLLSQQIDGLQADDHERNEGRKPWRLLLFSIQSVPFAKSKYRPVRRYPRVVDTGLQRRQAGGKVAIDCIGCRSRHSNKVGGIHEQK</sequence>
<accession>A0A1L3ZN44</accession>
<evidence type="ECO:0000313" key="2">
    <source>
        <dbReference type="Proteomes" id="UP000183050"/>
    </source>
</evidence>
<dbReference type="EMBL" id="CP018232">
    <property type="protein sequence ID" value="API56990.1"/>
    <property type="molecule type" value="Genomic_DNA"/>
</dbReference>
<keyword evidence="1" id="KW-0614">Plasmid</keyword>
<proteinExistence type="predicted"/>
<evidence type="ECO:0000313" key="1">
    <source>
        <dbReference type="EMBL" id="API56990.1"/>
    </source>
</evidence>
<geneLocation type="plasmid" evidence="1 2">
    <name>unnamed4</name>
</geneLocation>
<reference evidence="1 2" key="1">
    <citation type="submission" date="2016-11" db="EMBL/GenBank/DDBJ databases">
        <title>Rhizobium leguminosarum bv. viciae strain Vaf12 isolated from Vavilovia formosa root nodules from Russia, Dagestan.</title>
        <authorList>
            <person name="Kimeklis A."/>
        </authorList>
    </citation>
    <scope>NUCLEOTIDE SEQUENCE [LARGE SCALE GENOMIC DNA]</scope>
    <source>
        <strain evidence="1 2">Vaf-108</strain>
        <plasmid evidence="2">Plasmid unnamed4</plasmid>
    </source>
</reference>
<gene>
    <name evidence="1" type="ORF">BMW22_36875</name>
</gene>
<dbReference type="AlphaFoldDB" id="A0A1L3ZN44"/>
<dbReference type="Proteomes" id="UP000183050">
    <property type="component" value="Plasmid unnamed4"/>
</dbReference>
<name>A0A1L3ZN44_RHILE</name>
<organism evidence="1 2">
    <name type="scientific">Rhizobium leguminosarum</name>
    <dbReference type="NCBI Taxonomy" id="384"/>
    <lineage>
        <taxon>Bacteria</taxon>
        <taxon>Pseudomonadati</taxon>
        <taxon>Pseudomonadota</taxon>
        <taxon>Alphaproteobacteria</taxon>
        <taxon>Hyphomicrobiales</taxon>
        <taxon>Rhizobiaceae</taxon>
        <taxon>Rhizobium/Agrobacterium group</taxon>
        <taxon>Rhizobium</taxon>
    </lineage>
</organism>
<protein>
    <submittedName>
        <fullName evidence="1">Uncharacterized protein</fullName>
    </submittedName>
</protein>